<dbReference type="AlphaFoldDB" id="A0A5N6UYJ3"/>
<evidence type="ECO:0000313" key="3">
    <source>
        <dbReference type="Proteomes" id="UP000326950"/>
    </source>
</evidence>
<organism evidence="2 3">
    <name type="scientific">Aspergillus tamarii</name>
    <dbReference type="NCBI Taxonomy" id="41984"/>
    <lineage>
        <taxon>Eukaryota</taxon>
        <taxon>Fungi</taxon>
        <taxon>Dikarya</taxon>
        <taxon>Ascomycota</taxon>
        <taxon>Pezizomycotina</taxon>
        <taxon>Eurotiomycetes</taxon>
        <taxon>Eurotiomycetidae</taxon>
        <taxon>Eurotiales</taxon>
        <taxon>Aspergillaceae</taxon>
        <taxon>Aspergillus</taxon>
        <taxon>Aspergillus subgen. Circumdati</taxon>
    </lineage>
</organism>
<dbReference type="Proteomes" id="UP000326950">
    <property type="component" value="Unassembled WGS sequence"/>
</dbReference>
<accession>A0A5N6UYJ3</accession>
<gene>
    <name evidence="2" type="ORF">BDV40DRAFT_287486</name>
</gene>
<proteinExistence type="predicted"/>
<sequence>MPGAATHPFGTPSPASPESPRGLNLETGSESFISTQDSPSLACYIEAKESLSYSHEDSSNVNFPLNPSHNETSKDANAVVFKRSEVQELRTALRFKREEESNIRAQFIRYATVAQGTLTSIQSLLQNNEALLSATGIYSGIEAEYNRADLGDVRSTTSSAPERIPQMYVSCVADARMIQERLIDLDREWLIIQEKKEGRESLNMPMDDESFDDKLFHARLDMNQLRTVCFEKDLLKASTEENTSPSEPREEKFSQTKLVNKWLLHRLRRSTIEIGNLKSLQEIKSLSVTEQWFEDEATISPPPPPPATSDMSLQEPASVRDTVSGSHSV</sequence>
<name>A0A5N6UYJ3_ASPTM</name>
<dbReference type="OrthoDB" id="3553547at2759"/>
<evidence type="ECO:0000256" key="1">
    <source>
        <dbReference type="SAM" id="MobiDB-lite"/>
    </source>
</evidence>
<dbReference type="EMBL" id="ML738614">
    <property type="protein sequence ID" value="KAE8163772.1"/>
    <property type="molecule type" value="Genomic_DNA"/>
</dbReference>
<reference evidence="2 3" key="1">
    <citation type="submission" date="2019-04" db="EMBL/GenBank/DDBJ databases">
        <title>Friends and foes A comparative genomics study of 23 Aspergillus species from section Flavi.</title>
        <authorList>
            <consortium name="DOE Joint Genome Institute"/>
            <person name="Kjaerbolling I."/>
            <person name="Vesth T."/>
            <person name="Frisvad J.C."/>
            <person name="Nybo J.L."/>
            <person name="Theobald S."/>
            <person name="Kildgaard S."/>
            <person name="Isbrandt T."/>
            <person name="Kuo A."/>
            <person name="Sato A."/>
            <person name="Lyhne E.K."/>
            <person name="Kogle M.E."/>
            <person name="Wiebenga A."/>
            <person name="Kun R.S."/>
            <person name="Lubbers R.J."/>
            <person name="Makela M.R."/>
            <person name="Barry K."/>
            <person name="Chovatia M."/>
            <person name="Clum A."/>
            <person name="Daum C."/>
            <person name="Haridas S."/>
            <person name="He G."/>
            <person name="LaButti K."/>
            <person name="Lipzen A."/>
            <person name="Mondo S."/>
            <person name="Riley R."/>
            <person name="Salamov A."/>
            <person name="Simmons B.A."/>
            <person name="Magnuson J.K."/>
            <person name="Henrissat B."/>
            <person name="Mortensen U.H."/>
            <person name="Larsen T.O."/>
            <person name="Devries R.P."/>
            <person name="Grigoriev I.V."/>
            <person name="Machida M."/>
            <person name="Baker S.E."/>
            <person name="Andersen M.R."/>
        </authorList>
    </citation>
    <scope>NUCLEOTIDE SEQUENCE [LARGE SCALE GENOMIC DNA]</scope>
    <source>
        <strain evidence="2 3">CBS 117626</strain>
    </source>
</reference>
<feature type="region of interest" description="Disordered" evidence="1">
    <location>
        <begin position="294"/>
        <end position="329"/>
    </location>
</feature>
<keyword evidence="3" id="KW-1185">Reference proteome</keyword>
<protein>
    <submittedName>
        <fullName evidence="2">Uncharacterized protein</fullName>
    </submittedName>
</protein>
<evidence type="ECO:0000313" key="2">
    <source>
        <dbReference type="EMBL" id="KAE8163772.1"/>
    </source>
</evidence>
<feature type="region of interest" description="Disordered" evidence="1">
    <location>
        <begin position="1"/>
        <end position="34"/>
    </location>
</feature>